<name>A0ABY4D1N6_9BACT</name>
<dbReference type="Gene3D" id="3.30.420.10">
    <property type="entry name" value="Ribonuclease H-like superfamily/Ribonuclease H"/>
    <property type="match status" value="1"/>
</dbReference>
<evidence type="ECO:0000313" key="3">
    <source>
        <dbReference type="EMBL" id="UOG76435.1"/>
    </source>
</evidence>
<dbReference type="SUPFAM" id="SSF53098">
    <property type="entry name" value="Ribonuclease H-like"/>
    <property type="match status" value="1"/>
</dbReference>
<feature type="domain" description="Exonuclease" evidence="2">
    <location>
        <begin position="4"/>
        <end position="190"/>
    </location>
</feature>
<dbReference type="CDD" id="cd06127">
    <property type="entry name" value="DEDDh"/>
    <property type="match status" value="1"/>
</dbReference>
<dbReference type="EMBL" id="CP094669">
    <property type="protein sequence ID" value="UOG76435.1"/>
    <property type="molecule type" value="Genomic_DNA"/>
</dbReference>
<protein>
    <submittedName>
        <fullName evidence="3">3'-5' exonuclease</fullName>
    </submittedName>
</protein>
<keyword evidence="1" id="KW-0472">Membrane</keyword>
<keyword evidence="1" id="KW-0812">Transmembrane</keyword>
<dbReference type="Pfam" id="PF00929">
    <property type="entry name" value="RNase_T"/>
    <property type="match status" value="1"/>
</dbReference>
<dbReference type="RefSeq" id="WP_243801342.1">
    <property type="nucleotide sequence ID" value="NZ_CP094669.1"/>
</dbReference>
<feature type="transmembrane region" description="Helical" evidence="1">
    <location>
        <begin position="217"/>
        <end position="236"/>
    </location>
</feature>
<organism evidence="3 4">
    <name type="scientific">Hymenobacter tibetensis</name>
    <dbReference type="NCBI Taxonomy" id="497967"/>
    <lineage>
        <taxon>Bacteria</taxon>
        <taxon>Pseudomonadati</taxon>
        <taxon>Bacteroidota</taxon>
        <taxon>Cytophagia</taxon>
        <taxon>Cytophagales</taxon>
        <taxon>Hymenobacteraceae</taxon>
        <taxon>Hymenobacter</taxon>
    </lineage>
</organism>
<dbReference type="InterPro" id="IPR036397">
    <property type="entry name" value="RNaseH_sf"/>
</dbReference>
<evidence type="ECO:0000259" key="2">
    <source>
        <dbReference type="SMART" id="SM00479"/>
    </source>
</evidence>
<accession>A0ABY4D1N6</accession>
<keyword evidence="1" id="KW-1133">Transmembrane helix</keyword>
<keyword evidence="3" id="KW-0378">Hydrolase</keyword>
<dbReference type="Proteomes" id="UP000831113">
    <property type="component" value="Chromosome"/>
</dbReference>
<evidence type="ECO:0000256" key="1">
    <source>
        <dbReference type="SAM" id="Phobius"/>
    </source>
</evidence>
<keyword evidence="3" id="KW-0540">Nuclease</keyword>
<dbReference type="InterPro" id="IPR013520">
    <property type="entry name" value="Ribonucl_H"/>
</dbReference>
<proteinExistence type="predicted"/>
<keyword evidence="3" id="KW-0269">Exonuclease</keyword>
<dbReference type="GO" id="GO:0004527">
    <property type="term" value="F:exonuclease activity"/>
    <property type="evidence" value="ECO:0007669"/>
    <property type="project" value="UniProtKB-KW"/>
</dbReference>
<evidence type="ECO:0000313" key="4">
    <source>
        <dbReference type="Proteomes" id="UP000831113"/>
    </source>
</evidence>
<dbReference type="InterPro" id="IPR012337">
    <property type="entry name" value="RNaseH-like_sf"/>
</dbReference>
<sequence length="237" mass="27290">MQQFLLFVDTETTGLPTSWNKPYAAERNWPCIAQLAWVIYTLEGELVKAENHYLRVPAGRMRPTALAIHGLTPAFLEQHGEAPLTVMQRFHNDLRTYHPLVVGHYMRLDFHMIGAEFHRAGLSNLLAELPTLCTMQTSQRQAQTFQRNFLRLGELHEHLFQEPMARQHDAQVDAQATARCFFELRRLGDLDDNVISEQPQLVVPVAEAGMFQRYRSLWLLFSLVGGVLFLLLCWLYG</sequence>
<gene>
    <name evidence="3" type="ORF">MTX78_07500</name>
</gene>
<dbReference type="SMART" id="SM00479">
    <property type="entry name" value="EXOIII"/>
    <property type="match status" value="1"/>
</dbReference>
<keyword evidence="4" id="KW-1185">Reference proteome</keyword>
<reference evidence="3 4" key="1">
    <citation type="submission" date="2022-03" db="EMBL/GenBank/DDBJ databases">
        <title>Hymenobactersp. isolated from the air.</title>
        <authorList>
            <person name="Won M."/>
            <person name="Kwon S.-W."/>
        </authorList>
    </citation>
    <scope>NUCLEOTIDE SEQUENCE [LARGE SCALE GENOMIC DNA]</scope>
    <source>
        <strain evidence="3 4">KACC 21982</strain>
    </source>
</reference>